<evidence type="ECO:0000256" key="8">
    <source>
        <dbReference type="ARBA" id="ARBA00022643"/>
    </source>
</evidence>
<evidence type="ECO:0000313" key="13">
    <source>
        <dbReference type="EMBL" id="KAK7494892.1"/>
    </source>
</evidence>
<evidence type="ECO:0000256" key="3">
    <source>
        <dbReference type="ARBA" id="ARBA00004738"/>
    </source>
</evidence>
<comment type="caution">
    <text evidence="13">The sequence shown here is derived from an EMBL/GenBank/DDBJ whole genome shotgun (WGS) entry which is preliminary data.</text>
</comment>
<proteinExistence type="inferred from homology"/>
<protein>
    <recommendedName>
        <fullName evidence="6">pyridoxal 5'-phosphate synthase</fullName>
        <ecNumber evidence="6">1.4.3.5</ecNumber>
    </recommendedName>
</protein>
<evidence type="ECO:0000259" key="12">
    <source>
        <dbReference type="Pfam" id="PF10590"/>
    </source>
</evidence>
<dbReference type="Pfam" id="PF10590">
    <property type="entry name" value="PNP_phzG_C"/>
    <property type="match status" value="1"/>
</dbReference>
<sequence>MADVSGIRRPYHNKNEIFDVKDLVAREPFAQFEAWFEEARKTPGIDEPNAMAIASATRDGCPSVRMVLMKHIDKQGVVFYTNYGSRKAKELVRIEGKVERVPEEESDHYFHERPRASQIGALVSQNQSSVVPSREALDKRNAELQDMYAEESKIIPKPDYWGGYRVVPSVFEFWQGQTNRLHDRLRFRKPSSGEKINPELTQTGDDGWLLERLSP</sequence>
<name>A0ABD0L6W4_9CAEN</name>
<gene>
    <name evidence="13" type="ORF">BaRGS_00013771</name>
</gene>
<dbReference type="InterPro" id="IPR019576">
    <property type="entry name" value="Pyridoxamine_oxidase_dimer_C"/>
</dbReference>
<organism evidence="13 14">
    <name type="scientific">Batillaria attramentaria</name>
    <dbReference type="NCBI Taxonomy" id="370345"/>
    <lineage>
        <taxon>Eukaryota</taxon>
        <taxon>Metazoa</taxon>
        <taxon>Spiralia</taxon>
        <taxon>Lophotrochozoa</taxon>
        <taxon>Mollusca</taxon>
        <taxon>Gastropoda</taxon>
        <taxon>Caenogastropoda</taxon>
        <taxon>Sorbeoconcha</taxon>
        <taxon>Cerithioidea</taxon>
        <taxon>Batillariidae</taxon>
        <taxon>Batillaria</taxon>
    </lineage>
</organism>
<evidence type="ECO:0000259" key="11">
    <source>
        <dbReference type="Pfam" id="PF01243"/>
    </source>
</evidence>
<evidence type="ECO:0000256" key="1">
    <source>
        <dbReference type="ARBA" id="ARBA00001917"/>
    </source>
</evidence>
<evidence type="ECO:0000256" key="9">
    <source>
        <dbReference type="ARBA" id="ARBA00023002"/>
    </source>
</evidence>
<dbReference type="AlphaFoldDB" id="A0ABD0L6W4"/>
<dbReference type="EC" id="1.4.3.5" evidence="6"/>
<keyword evidence="7" id="KW-0285">Flavoprotein</keyword>
<dbReference type="InterPro" id="IPR000659">
    <property type="entry name" value="Pyridox_Oxase"/>
</dbReference>
<evidence type="ECO:0000256" key="7">
    <source>
        <dbReference type="ARBA" id="ARBA00022630"/>
    </source>
</evidence>
<dbReference type="PROSITE" id="PS01064">
    <property type="entry name" value="PYRIDOX_OXIDASE"/>
    <property type="match status" value="1"/>
</dbReference>
<evidence type="ECO:0000256" key="4">
    <source>
        <dbReference type="ARBA" id="ARBA00005037"/>
    </source>
</evidence>
<dbReference type="Proteomes" id="UP001519460">
    <property type="component" value="Unassembled WGS sequence"/>
</dbReference>
<reference evidence="13 14" key="1">
    <citation type="journal article" date="2023" name="Sci. Data">
        <title>Genome assembly of the Korean intertidal mud-creeper Batillaria attramentaria.</title>
        <authorList>
            <person name="Patra A.K."/>
            <person name="Ho P.T."/>
            <person name="Jun S."/>
            <person name="Lee S.J."/>
            <person name="Kim Y."/>
            <person name="Won Y.J."/>
        </authorList>
    </citation>
    <scope>NUCLEOTIDE SEQUENCE [LARGE SCALE GENOMIC DNA]</scope>
    <source>
        <strain evidence="13">Wonlab-2016</strain>
    </source>
</reference>
<dbReference type="InterPro" id="IPR012349">
    <property type="entry name" value="Split_barrel_FMN-bd"/>
</dbReference>
<keyword evidence="8" id="KW-0288">FMN</keyword>
<comment type="similarity">
    <text evidence="5">Belongs to the pyridoxamine 5'-phosphate oxidase family.</text>
</comment>
<feature type="domain" description="Pyridoxamine 5'-phosphate oxidase N-terminal" evidence="11">
    <location>
        <begin position="45"/>
        <end position="145"/>
    </location>
</feature>
<accession>A0ABD0L6W4</accession>
<comment type="pathway">
    <text evidence="4">Cofactor metabolism; pyridoxal 5'-phosphate salvage; pyridoxal 5'-phosphate from pyridoxine 5'-phosphate: step 1/1.</text>
</comment>
<dbReference type="SUPFAM" id="SSF50475">
    <property type="entry name" value="FMN-binding split barrel"/>
    <property type="match status" value="1"/>
</dbReference>
<comment type="cofactor">
    <cofactor evidence="1">
        <name>FMN</name>
        <dbReference type="ChEBI" id="CHEBI:58210"/>
    </cofactor>
</comment>
<dbReference type="GO" id="GO:0004733">
    <property type="term" value="F:pyridoxamine phosphate oxidase activity"/>
    <property type="evidence" value="ECO:0007669"/>
    <property type="project" value="UniProtKB-EC"/>
</dbReference>
<keyword evidence="9" id="KW-0560">Oxidoreductase</keyword>
<dbReference type="PANTHER" id="PTHR10851:SF0">
    <property type="entry name" value="PYRIDOXINE-5'-PHOSPHATE OXIDASE"/>
    <property type="match status" value="1"/>
</dbReference>
<feature type="region of interest" description="Disordered" evidence="10">
    <location>
        <begin position="185"/>
        <end position="215"/>
    </location>
</feature>
<dbReference type="Gene3D" id="2.30.110.10">
    <property type="entry name" value="Electron Transport, Fmn-binding Protein, Chain A"/>
    <property type="match status" value="2"/>
</dbReference>
<dbReference type="PANTHER" id="PTHR10851">
    <property type="entry name" value="PYRIDOXINE-5-PHOSPHATE OXIDASE"/>
    <property type="match status" value="1"/>
</dbReference>
<dbReference type="InterPro" id="IPR019740">
    <property type="entry name" value="Pyridox_Oxase_CS"/>
</dbReference>
<feature type="domain" description="Pyridoxine 5'-phosphate oxidase dimerisation C-terminal" evidence="12">
    <location>
        <begin position="161"/>
        <end position="215"/>
    </location>
</feature>
<dbReference type="InterPro" id="IPR011576">
    <property type="entry name" value="Pyridox_Oxase_N"/>
</dbReference>
<dbReference type="PIRSF" id="PIRSF000190">
    <property type="entry name" value="Pyd_amn-ph_oxd"/>
    <property type="match status" value="1"/>
</dbReference>
<dbReference type="EMBL" id="JACVVK020000079">
    <property type="protein sequence ID" value="KAK7494892.1"/>
    <property type="molecule type" value="Genomic_DNA"/>
</dbReference>
<dbReference type="Pfam" id="PF01243">
    <property type="entry name" value="PNPOx_N"/>
    <property type="match status" value="1"/>
</dbReference>
<comment type="function">
    <text evidence="2">Catalyzes the oxidation of either pyridoxine 5'-phosphate (PNP) or pyridoxamine 5'-phosphate (PMP) into pyridoxal 5'-phosphate (PLP).</text>
</comment>
<evidence type="ECO:0000256" key="6">
    <source>
        <dbReference type="ARBA" id="ARBA00012801"/>
    </source>
</evidence>
<evidence type="ECO:0000256" key="10">
    <source>
        <dbReference type="SAM" id="MobiDB-lite"/>
    </source>
</evidence>
<comment type="pathway">
    <text evidence="3">Cofactor metabolism; pyridoxal 5'-phosphate salvage; pyridoxal 5'-phosphate from pyridoxamine 5'-phosphate: step 1/1.</text>
</comment>
<evidence type="ECO:0000256" key="5">
    <source>
        <dbReference type="ARBA" id="ARBA00007301"/>
    </source>
</evidence>
<evidence type="ECO:0000313" key="14">
    <source>
        <dbReference type="Proteomes" id="UP001519460"/>
    </source>
</evidence>
<keyword evidence="14" id="KW-1185">Reference proteome</keyword>
<evidence type="ECO:0000256" key="2">
    <source>
        <dbReference type="ARBA" id="ARBA00003691"/>
    </source>
</evidence>